<dbReference type="InterPro" id="IPR025277">
    <property type="entry name" value="Apiosidase-like_cat_dom"/>
</dbReference>
<comment type="caution">
    <text evidence="3">The sequence shown here is derived from an EMBL/GenBank/DDBJ whole genome shotgun (WGS) entry which is preliminary data.</text>
</comment>
<evidence type="ECO:0000259" key="1">
    <source>
        <dbReference type="Pfam" id="PF13204"/>
    </source>
</evidence>
<sequence>MGRLYISGSRDYFLRDDEKFFYLADTCWSAFTNASLDEWSYYLEYRRMQGFNAIQINILPQHDRSQSGNHIEPFEVSSDGGWDFRRRNERYFDRAEKMVGMAVEKGFTPALVLLWCNYVRGTWGSNITPSKIIPIEYVGEYIEYVVERFGKYNPIFIVSGDTNFETNEAIEYYRTALEIVKSKAPNSLTTMHLMGGLILPEVFVKSQHLDFYMYQSGHTRERQTLAFELAQKHYSMTIKRPIVNGEPCYEGHSHGGKYGRFNNFDVRKAIWQSLLSGAKAGVAYGAHGIWNWHVKGSRFMGEAFSGESYDWKTALRFPGAFDAAFAKWIFERYDLFDIEPANDKLLYNTGSEIRVSMSKDKIVVYSPYNWSIKLKIDGGMYRWEGIELESRRVFKPKIEISGDYTIVEMSEFNSDSILIGIAP</sequence>
<proteinExistence type="predicted"/>
<dbReference type="InterPro" id="IPR017853">
    <property type="entry name" value="GH"/>
</dbReference>
<evidence type="ECO:0000313" key="2">
    <source>
        <dbReference type="EMBL" id="HGN36735.1"/>
    </source>
</evidence>
<feature type="domain" description="Apiosidase-like catalytic" evidence="1">
    <location>
        <begin position="12"/>
        <end position="336"/>
    </location>
</feature>
<evidence type="ECO:0000313" key="3">
    <source>
        <dbReference type="EMBL" id="HGQ17572.1"/>
    </source>
</evidence>
<dbReference type="AlphaFoldDB" id="A0A7J3JNG1"/>
<organism evidence="3">
    <name type="scientific">Ignisphaera aggregans</name>
    <dbReference type="NCBI Taxonomy" id="334771"/>
    <lineage>
        <taxon>Archaea</taxon>
        <taxon>Thermoproteota</taxon>
        <taxon>Thermoprotei</taxon>
        <taxon>Desulfurococcales</taxon>
        <taxon>Desulfurococcaceae</taxon>
        <taxon>Ignisphaera</taxon>
    </lineage>
</organism>
<protein>
    <submittedName>
        <fullName evidence="3">DUF4038 domain-containing protein</fullName>
    </submittedName>
</protein>
<dbReference type="EMBL" id="DTAI01000122">
    <property type="protein sequence ID" value="HGN36735.1"/>
    <property type="molecule type" value="Genomic_DNA"/>
</dbReference>
<dbReference type="PANTHER" id="PTHR37836">
    <property type="entry name" value="LMO1036 PROTEIN"/>
    <property type="match status" value="1"/>
</dbReference>
<dbReference type="EMBL" id="DTBZ01000033">
    <property type="protein sequence ID" value="HGQ17572.1"/>
    <property type="molecule type" value="Genomic_DNA"/>
</dbReference>
<dbReference type="Gene3D" id="3.20.20.80">
    <property type="entry name" value="Glycosidases"/>
    <property type="match status" value="1"/>
</dbReference>
<accession>A0A7J3JNG1</accession>
<dbReference type="Pfam" id="PF13204">
    <property type="entry name" value="Apiosidase"/>
    <property type="match status" value="1"/>
</dbReference>
<dbReference type="PANTHER" id="PTHR37836:SF3">
    <property type="entry name" value="ENDOGLUCANASE"/>
    <property type="match status" value="1"/>
</dbReference>
<gene>
    <name evidence="2" type="ORF">ENT87_04200</name>
    <name evidence="3" type="ORF">ENU30_01125</name>
</gene>
<dbReference type="SUPFAM" id="SSF51445">
    <property type="entry name" value="(Trans)glycosidases"/>
    <property type="match status" value="1"/>
</dbReference>
<reference evidence="3" key="1">
    <citation type="journal article" date="2020" name="mSystems">
        <title>Genome- and Community-Level Interaction Insights into Carbon Utilization and Element Cycling Functions of Hydrothermarchaeota in Hydrothermal Sediment.</title>
        <authorList>
            <person name="Zhou Z."/>
            <person name="Liu Y."/>
            <person name="Xu W."/>
            <person name="Pan J."/>
            <person name="Luo Z.H."/>
            <person name="Li M."/>
        </authorList>
    </citation>
    <scope>NUCLEOTIDE SEQUENCE [LARGE SCALE GENOMIC DNA]</scope>
    <source>
        <strain evidence="2">SpSt-618</strain>
        <strain evidence="3">SpSt-657</strain>
    </source>
</reference>
<name>A0A7J3JNG1_9CREN</name>